<evidence type="ECO:0000313" key="18">
    <source>
        <dbReference type="Proteomes" id="UP000738431"/>
    </source>
</evidence>
<keyword evidence="9 13" id="KW-0798">TonB box</keyword>
<comment type="subcellular location">
    <subcellularLocation>
        <location evidence="1 12">Cell outer membrane</location>
        <topology evidence="1 12">Multi-pass membrane protein</topology>
    </subcellularLocation>
</comment>
<evidence type="ECO:0000256" key="10">
    <source>
        <dbReference type="ARBA" id="ARBA00023136"/>
    </source>
</evidence>
<evidence type="ECO:0000256" key="1">
    <source>
        <dbReference type="ARBA" id="ARBA00004571"/>
    </source>
</evidence>
<dbReference type="RefSeq" id="WP_221029092.1">
    <property type="nucleotide sequence ID" value="NZ_CP139781.1"/>
</dbReference>
<name>A0ABZ1C852_9BACT</name>
<dbReference type="InterPro" id="IPR039426">
    <property type="entry name" value="TonB-dep_rcpt-like"/>
</dbReference>
<keyword evidence="8" id="KW-0406">Ion transport</keyword>
<keyword evidence="2 12" id="KW-0813">Transport</keyword>
<evidence type="ECO:0000256" key="12">
    <source>
        <dbReference type="PROSITE-ProRule" id="PRU01360"/>
    </source>
</evidence>
<dbReference type="InterPro" id="IPR000531">
    <property type="entry name" value="Beta-barrel_TonB"/>
</dbReference>
<evidence type="ECO:0000256" key="13">
    <source>
        <dbReference type="RuleBase" id="RU003357"/>
    </source>
</evidence>
<evidence type="ECO:0000256" key="4">
    <source>
        <dbReference type="ARBA" id="ARBA00022496"/>
    </source>
</evidence>
<dbReference type="SUPFAM" id="SSF56935">
    <property type="entry name" value="Porins"/>
    <property type="match status" value="1"/>
</dbReference>
<feature type="domain" description="TonB-dependent receptor-like beta-barrel" evidence="15">
    <location>
        <begin position="274"/>
        <end position="765"/>
    </location>
</feature>
<dbReference type="PANTHER" id="PTHR32552">
    <property type="entry name" value="FERRICHROME IRON RECEPTOR-RELATED"/>
    <property type="match status" value="1"/>
</dbReference>
<dbReference type="Gene3D" id="2.40.170.20">
    <property type="entry name" value="TonB-dependent receptor, beta-barrel domain"/>
    <property type="match status" value="1"/>
</dbReference>
<dbReference type="Gene3D" id="2.170.130.10">
    <property type="entry name" value="TonB-dependent receptor, plug domain"/>
    <property type="match status" value="1"/>
</dbReference>
<protein>
    <submittedName>
        <fullName evidence="17">TonB-dependent receptor</fullName>
    </submittedName>
</protein>
<keyword evidence="6 14" id="KW-0732">Signal</keyword>
<evidence type="ECO:0000256" key="6">
    <source>
        <dbReference type="ARBA" id="ARBA00022729"/>
    </source>
</evidence>
<evidence type="ECO:0000256" key="5">
    <source>
        <dbReference type="ARBA" id="ARBA00022692"/>
    </source>
</evidence>
<evidence type="ECO:0000259" key="15">
    <source>
        <dbReference type="Pfam" id="PF00593"/>
    </source>
</evidence>
<evidence type="ECO:0000256" key="8">
    <source>
        <dbReference type="ARBA" id="ARBA00023065"/>
    </source>
</evidence>
<feature type="domain" description="TonB-dependent receptor plug" evidence="16">
    <location>
        <begin position="74"/>
        <end position="165"/>
    </location>
</feature>
<dbReference type="InterPro" id="IPR036942">
    <property type="entry name" value="Beta-barrel_TonB_sf"/>
</dbReference>
<dbReference type="EMBL" id="CP139781">
    <property type="protein sequence ID" value="WRQ87866.1"/>
    <property type="molecule type" value="Genomic_DNA"/>
</dbReference>
<comment type="similarity">
    <text evidence="12 13">Belongs to the TonB-dependent receptor family.</text>
</comment>
<dbReference type="PROSITE" id="PS51257">
    <property type="entry name" value="PROKAR_LIPOPROTEIN"/>
    <property type="match status" value="1"/>
</dbReference>
<evidence type="ECO:0000256" key="14">
    <source>
        <dbReference type="SAM" id="SignalP"/>
    </source>
</evidence>
<dbReference type="Pfam" id="PF00593">
    <property type="entry name" value="TonB_dep_Rec_b-barrel"/>
    <property type="match status" value="1"/>
</dbReference>
<keyword evidence="10 12" id="KW-0472">Membrane</keyword>
<evidence type="ECO:0000259" key="16">
    <source>
        <dbReference type="Pfam" id="PF07715"/>
    </source>
</evidence>
<accession>A0ABZ1C852</accession>
<reference evidence="17 18" key="1">
    <citation type="submission" date="2023-12" db="EMBL/GenBank/DDBJ databases">
        <title>Description of an unclassified Opitutus bacterium of Verrucomicrobiota.</title>
        <authorList>
            <person name="Zhang D.-F."/>
        </authorList>
    </citation>
    <scope>NUCLEOTIDE SEQUENCE [LARGE SCALE GENOMIC DNA]</scope>
    <source>
        <strain evidence="17 18">WL0086</strain>
    </source>
</reference>
<gene>
    <name evidence="17" type="ORF">K1X11_000495</name>
</gene>
<evidence type="ECO:0000256" key="7">
    <source>
        <dbReference type="ARBA" id="ARBA00023004"/>
    </source>
</evidence>
<keyword evidence="7" id="KW-0408">Iron</keyword>
<proteinExistence type="inferred from homology"/>
<feature type="chain" id="PRO_5047510788" evidence="14">
    <location>
        <begin position="34"/>
        <end position="791"/>
    </location>
</feature>
<organism evidence="17 18">
    <name type="scientific">Actomonas aquatica</name>
    <dbReference type="NCBI Taxonomy" id="2866162"/>
    <lineage>
        <taxon>Bacteria</taxon>
        <taxon>Pseudomonadati</taxon>
        <taxon>Verrucomicrobiota</taxon>
        <taxon>Opitutia</taxon>
        <taxon>Opitutales</taxon>
        <taxon>Opitutaceae</taxon>
        <taxon>Actomonas</taxon>
    </lineage>
</organism>
<dbReference type="Pfam" id="PF07715">
    <property type="entry name" value="Plug"/>
    <property type="match status" value="1"/>
</dbReference>
<dbReference type="InterPro" id="IPR012910">
    <property type="entry name" value="Plug_dom"/>
</dbReference>
<sequence length="791" mass="88139">MKPFFGLTALPRLSLAASLATLSCAHLPAQTEAADDEPTNEEVVTLKEFSVTATTPSEYGAAESTTGTRVASRIRDLPFSVNVVTGEFLDDFAAFEFREQFGYTSSVSVWETLSTGYNLRGFDADVQLRNGFRRIGLIDKVNVSRAEVIKGPAASIYGTVLPGGTINVITKKPEAKQKTQMTLYGGSDDMYRVRLSSTGPVKDSESWFYRIDAAHHANDYDQPFKHKEQRTVAAQLLWKPNSDTSFLMEYEWLERDEVAIASTSIPMLTEVADDPYREGRTYTRYTGLALDLMDFNPQGPLNYSDRYVHNVTATFEHRFNDIFSLRSSGNWFERGLERQEVGSRSRINSATGLMDRGTPRLRPYGEGGASWQTDLLASWESGSVSHKTLLTVDYQRQTETPERWDMTATAIANGGMPADVLGGLDPANPNYDFVTYREDPSLYALSQKEDNSLDLWGVFLSERMTLADERINLMAGVRYDYVDSHARDLRNNTDSRRNINETTYQLGGNWRVTPGLSLFASTSKSFVPQFGVGRAIDGSTYDLPNETGEGWEAGFKADMLEGRLTFTTTYFDIDRANVARDTFDLDTGATITVLSGAETSSGVEFDFNWVVTPSLQFFGGYGYVDAKYVSHAQAPHLEGIPLRRAPKDNLGVGVKYTVKNGTLKGLYFTGGYKYYGESLVNPSTGRRITASSSRPIQNLRLPNGRLIFADLPEGELIYSGEARVDDGRESIFNDSYGIFEAGVGYSWRTHERRYRHKVQLNVRNLSDEVYTYGSAGPGQGRSFTGTYDLSF</sequence>
<feature type="signal peptide" evidence="14">
    <location>
        <begin position="1"/>
        <end position="33"/>
    </location>
</feature>
<evidence type="ECO:0000256" key="2">
    <source>
        <dbReference type="ARBA" id="ARBA00022448"/>
    </source>
</evidence>
<evidence type="ECO:0000313" key="17">
    <source>
        <dbReference type="EMBL" id="WRQ87866.1"/>
    </source>
</evidence>
<dbReference type="Proteomes" id="UP000738431">
    <property type="component" value="Chromosome"/>
</dbReference>
<dbReference type="PANTHER" id="PTHR32552:SF68">
    <property type="entry name" value="FERRICHROME OUTER MEMBRANE TRANSPORTER_PHAGE RECEPTOR"/>
    <property type="match status" value="1"/>
</dbReference>
<keyword evidence="11 12" id="KW-0998">Cell outer membrane</keyword>
<dbReference type="PROSITE" id="PS52016">
    <property type="entry name" value="TONB_DEPENDENT_REC_3"/>
    <property type="match status" value="1"/>
</dbReference>
<keyword evidence="3 12" id="KW-1134">Transmembrane beta strand</keyword>
<keyword evidence="4" id="KW-0410">Iron transport</keyword>
<dbReference type="InterPro" id="IPR037066">
    <property type="entry name" value="Plug_dom_sf"/>
</dbReference>
<evidence type="ECO:0000256" key="11">
    <source>
        <dbReference type="ARBA" id="ARBA00023237"/>
    </source>
</evidence>
<keyword evidence="17" id="KW-0675">Receptor</keyword>
<evidence type="ECO:0000256" key="9">
    <source>
        <dbReference type="ARBA" id="ARBA00023077"/>
    </source>
</evidence>
<evidence type="ECO:0000256" key="3">
    <source>
        <dbReference type="ARBA" id="ARBA00022452"/>
    </source>
</evidence>
<keyword evidence="5 12" id="KW-0812">Transmembrane</keyword>
<keyword evidence="18" id="KW-1185">Reference proteome</keyword>